<evidence type="ECO:0008006" key="3">
    <source>
        <dbReference type="Google" id="ProtNLM"/>
    </source>
</evidence>
<reference evidence="1 2" key="1">
    <citation type="journal article" date="2019" name="J Genomics">
        <title>The Draft Genome of a Hydrogen-producing Cyanobacterium, Arthrospira platensis NIES-46.</title>
        <authorList>
            <person name="Suzuki S."/>
            <person name="Yamaguchi H."/>
            <person name="Kawachi M."/>
        </authorList>
    </citation>
    <scope>NUCLEOTIDE SEQUENCE [LARGE SCALE GENOMIC DNA]</scope>
    <source>
        <strain evidence="1 2">NIES-46</strain>
    </source>
</reference>
<dbReference type="RefSeq" id="WP_006616780.1">
    <property type="nucleotide sequence ID" value="NZ_BIMW01000024.1"/>
</dbReference>
<dbReference type="EMBL" id="BIMW01000024">
    <property type="protein sequence ID" value="GCE92540.1"/>
    <property type="molecule type" value="Genomic_DNA"/>
</dbReference>
<dbReference type="GeneID" id="301681531"/>
<accession>A0A5M3T3T3</accession>
<proteinExistence type="predicted"/>
<evidence type="ECO:0000313" key="1">
    <source>
        <dbReference type="EMBL" id="GCE92540.1"/>
    </source>
</evidence>
<protein>
    <recommendedName>
        <fullName evidence="3">Alpha/beta hydrolase</fullName>
    </recommendedName>
</protein>
<gene>
    <name evidence="1" type="ORF">NIES46_05800</name>
</gene>
<evidence type="ECO:0000313" key="2">
    <source>
        <dbReference type="Proteomes" id="UP000326169"/>
    </source>
</evidence>
<dbReference type="Proteomes" id="UP000326169">
    <property type="component" value="Unassembled WGS sequence"/>
</dbReference>
<organism evidence="1 2">
    <name type="scientific">Limnospira platensis NIES-46</name>
    <dbReference type="NCBI Taxonomy" id="1236695"/>
    <lineage>
        <taxon>Bacteria</taxon>
        <taxon>Bacillati</taxon>
        <taxon>Cyanobacteriota</taxon>
        <taxon>Cyanophyceae</taxon>
        <taxon>Oscillatoriophycideae</taxon>
        <taxon>Oscillatoriales</taxon>
        <taxon>Sirenicapillariaceae</taxon>
        <taxon>Limnospira</taxon>
    </lineage>
</organism>
<name>A0A5M3T3T3_LIMPL</name>
<comment type="caution">
    <text evidence="1">The sequence shown here is derived from an EMBL/GenBank/DDBJ whole genome shotgun (WGS) entry which is preliminary data.</text>
</comment>
<sequence length="362" mass="40917">MTNYLLIVFGGTTEDQVVFETKDSANDSQNFPNLTSSNLFSKEDLDSNNVDVLQINLLTINPSLSFRANTNSSLKNLNGVWLTAKPQAGSRYLKSEYPHKADLLKYLEPLGKLGQSIDSANWSEKNYTEASTARGMTVKVFNDFAGRSKDLITEFLNSQGQKYDSVFMLAHSRGCGLALQSLSQNDVNSKSDIDMLQLSDNVLTHKLQRVVLLDPVSKNATDKYGFGTNANKIIPPANAKIVAELSNKDKEIHIVSKSKSTVHDYDSYVDILVGEQGDRNYELNFRNVYVHIADMAHEGMLSSKLHDHFTEYLNIIKNQPWQTTYFNKEEVSLDNLYQLNEKIEIGDRKQAFYHCFQRKNSN</sequence>
<keyword evidence="2" id="KW-1185">Reference proteome</keyword>